<feature type="domain" description="DUF7882" evidence="1">
    <location>
        <begin position="1"/>
        <end position="96"/>
    </location>
</feature>
<keyword evidence="3" id="KW-1185">Reference proteome</keyword>
<protein>
    <recommendedName>
        <fullName evidence="1">DUF7882 domain-containing protein</fullName>
    </recommendedName>
</protein>
<dbReference type="RefSeq" id="WP_202344223.1">
    <property type="nucleotide sequence ID" value="NZ_BAAAPI010000013.1"/>
</dbReference>
<evidence type="ECO:0000313" key="3">
    <source>
        <dbReference type="Proteomes" id="UP001645859"/>
    </source>
</evidence>
<comment type="caution">
    <text evidence="2">The sequence shown here is derived from an EMBL/GenBank/DDBJ whole genome shotgun (WGS) entry which is preliminary data.</text>
</comment>
<accession>A0ABS1SEY5</accession>
<organism evidence="2 3">
    <name type="scientific">Leucobacter chromiireducens subsp. solipictus</name>
    <dbReference type="NCBI Taxonomy" id="398235"/>
    <lineage>
        <taxon>Bacteria</taxon>
        <taxon>Bacillati</taxon>
        <taxon>Actinomycetota</taxon>
        <taxon>Actinomycetes</taxon>
        <taxon>Micrococcales</taxon>
        <taxon>Microbacteriaceae</taxon>
        <taxon>Leucobacter</taxon>
    </lineage>
</organism>
<reference evidence="2 3" key="1">
    <citation type="submission" date="2018-09" db="EMBL/GenBank/DDBJ databases">
        <title>Comparative genomics of Leucobacter spp.</title>
        <authorList>
            <person name="Reis A.C."/>
            <person name="Kolvenbach B.A."/>
            <person name="Corvini P.F.X."/>
            <person name="Nunes O.C."/>
        </authorList>
    </citation>
    <scope>NUCLEOTIDE SEQUENCE [LARGE SCALE GENOMIC DNA]</scope>
    <source>
        <strain evidence="2 3">TAN 31504</strain>
    </source>
</reference>
<sequence length="112" mass="12467">MGFLYYNGVTEFEFDDRVLAHLKAAIGTKLRRQESFFVNWTNPAEQGSGRVTIWMSPAIPVFFRFAGNTPPSLNAKWVHVLVETANTPRGMTVMREDQVDSAFAALAAAQEG</sequence>
<dbReference type="InterPro" id="IPR057204">
    <property type="entry name" value="DUF7882"/>
</dbReference>
<dbReference type="Pfam" id="PF25355">
    <property type="entry name" value="DUF7882"/>
    <property type="match status" value="1"/>
</dbReference>
<evidence type="ECO:0000259" key="1">
    <source>
        <dbReference type="Pfam" id="PF25355"/>
    </source>
</evidence>
<gene>
    <name evidence="2" type="ORF">D3230_06525</name>
</gene>
<dbReference type="EMBL" id="QYAC01000003">
    <property type="protein sequence ID" value="MBL3678951.1"/>
    <property type="molecule type" value="Genomic_DNA"/>
</dbReference>
<evidence type="ECO:0000313" key="2">
    <source>
        <dbReference type="EMBL" id="MBL3678951.1"/>
    </source>
</evidence>
<dbReference type="Proteomes" id="UP001645859">
    <property type="component" value="Unassembled WGS sequence"/>
</dbReference>
<name>A0ABS1SEY5_9MICO</name>
<proteinExistence type="predicted"/>